<keyword evidence="2" id="KW-0732">Signal</keyword>
<dbReference type="AlphaFoldDB" id="A0A8H2JLB0"/>
<dbReference type="Pfam" id="PF08308">
    <property type="entry name" value="PEGA"/>
    <property type="match status" value="1"/>
</dbReference>
<evidence type="ECO:0000256" key="2">
    <source>
        <dbReference type="SAM" id="SignalP"/>
    </source>
</evidence>
<evidence type="ECO:0000313" key="6">
    <source>
        <dbReference type="Proteomes" id="UP000307702"/>
    </source>
</evidence>
<dbReference type="Gene3D" id="3.90.1580.10">
    <property type="entry name" value="paralog of FGE (formylglycine-generating enzyme)"/>
    <property type="match status" value="1"/>
</dbReference>
<dbReference type="InterPro" id="IPR005532">
    <property type="entry name" value="SUMF_dom"/>
</dbReference>
<accession>A0A8H2JLB0</accession>
<evidence type="ECO:0000256" key="1">
    <source>
        <dbReference type="SAM" id="Coils"/>
    </source>
</evidence>
<evidence type="ECO:0000259" key="3">
    <source>
        <dbReference type="Pfam" id="PF03781"/>
    </source>
</evidence>
<dbReference type="Proteomes" id="UP000307702">
    <property type="component" value="Unassembled WGS sequence"/>
</dbReference>
<feature type="chain" id="PRO_5034462779" evidence="2">
    <location>
        <begin position="20"/>
        <end position="625"/>
    </location>
</feature>
<name>A0A8H2JLB0_9GAMM</name>
<dbReference type="PANTHER" id="PTHR23150:SF19">
    <property type="entry name" value="FORMYLGLYCINE-GENERATING ENZYME"/>
    <property type="match status" value="1"/>
</dbReference>
<feature type="signal peptide" evidence="2">
    <location>
        <begin position="1"/>
        <end position="19"/>
    </location>
</feature>
<sequence>MRLALLVIIVSCISMGSQAFELKPSQNHSVESLEVQLSSKEAEYENFIASLSILNTQVANEEEKLNLLRSKGNELTTARNQALVNMNKQYEALVDNPEQDIVEVQNAYRKAILAQKNNKDGIKNSVALLADLKVKLARANVERFTLANAREVLLEEIIIARVKRLRDEFETKSELKTTQMVACDTQETLKQCIVRSNLLAKQKASKEFVNNLFAKATESSLINAHKSNSAAQVRLIKHKVLSSEFSGQGNYSTTISVELEGSLPNFEACKLLDLSSRYCSYKKTPASEESVNIDANNEFLSNDESVLYELTVRSDQYDDEVFIDGVSYGSTRLSVMLSAGNHDVVITKAGYLDHKEQIRLNKNSTIKAELIKASINFANGEVIQDILPGDELGPELIGIPAGKFQMGDMKGAGLRNEKPARSAQILNSFAIGQSQITVGDFKQFVKATNYVTEAETDNGCAAFVQGQPQYNSVLNWRNPGFKQGDDHPVVCVSDEDSNAYLSWLSQKTHRNYRLPNEIEWEYVARAGSIANYWWGNDIGNGKANCAYCGSKWSNLSTSPIKSFRANKLGLYDTVGNVWELTNSHKVVARGGAWNFTPRLARTSVRLELSPGFRSNYLGFRALREN</sequence>
<organism evidence="5 6">
    <name type="scientific">Colwellia ponticola</name>
    <dbReference type="NCBI Taxonomy" id="2304625"/>
    <lineage>
        <taxon>Bacteria</taxon>
        <taxon>Pseudomonadati</taxon>
        <taxon>Pseudomonadota</taxon>
        <taxon>Gammaproteobacteria</taxon>
        <taxon>Alteromonadales</taxon>
        <taxon>Colwelliaceae</taxon>
        <taxon>Colwellia</taxon>
    </lineage>
</organism>
<evidence type="ECO:0000259" key="4">
    <source>
        <dbReference type="Pfam" id="PF08308"/>
    </source>
</evidence>
<dbReference type="InterPro" id="IPR042095">
    <property type="entry name" value="SUMF_sf"/>
</dbReference>
<dbReference type="OrthoDB" id="9768004at2"/>
<feature type="domain" description="PEGA" evidence="4">
    <location>
        <begin position="308"/>
        <end position="369"/>
    </location>
</feature>
<keyword evidence="1" id="KW-0175">Coiled coil</keyword>
<dbReference type="Pfam" id="PF03781">
    <property type="entry name" value="FGE-sulfatase"/>
    <property type="match status" value="1"/>
</dbReference>
<reference evidence="5 6" key="1">
    <citation type="submission" date="2019-05" db="EMBL/GenBank/DDBJ databases">
        <title>Colwellia ponticola sp. nov., isolated from seawater.</title>
        <authorList>
            <person name="Yoon J.-H."/>
        </authorList>
    </citation>
    <scope>NUCLEOTIDE SEQUENCE [LARGE SCALE GENOMIC DNA]</scope>
    <source>
        <strain evidence="5 6">OISW-25</strain>
    </source>
</reference>
<dbReference type="EMBL" id="SZVP01000005">
    <property type="protein sequence ID" value="TMM45655.1"/>
    <property type="molecule type" value="Genomic_DNA"/>
</dbReference>
<dbReference type="SUPFAM" id="SSF56436">
    <property type="entry name" value="C-type lectin-like"/>
    <property type="match status" value="1"/>
</dbReference>
<dbReference type="InterPro" id="IPR016187">
    <property type="entry name" value="CTDL_fold"/>
</dbReference>
<protein>
    <submittedName>
        <fullName evidence="5">PEGA domain-containing protein</fullName>
    </submittedName>
</protein>
<dbReference type="PANTHER" id="PTHR23150">
    <property type="entry name" value="SULFATASE MODIFYING FACTOR 1, 2"/>
    <property type="match status" value="1"/>
</dbReference>
<dbReference type="GO" id="GO:0120147">
    <property type="term" value="F:formylglycine-generating oxidase activity"/>
    <property type="evidence" value="ECO:0007669"/>
    <property type="project" value="TreeGrafter"/>
</dbReference>
<gene>
    <name evidence="5" type="ORF">FCS21_07465</name>
</gene>
<dbReference type="InterPro" id="IPR013229">
    <property type="entry name" value="PEGA"/>
</dbReference>
<evidence type="ECO:0000313" key="5">
    <source>
        <dbReference type="EMBL" id="TMM45655.1"/>
    </source>
</evidence>
<comment type="caution">
    <text evidence="5">The sequence shown here is derived from an EMBL/GenBank/DDBJ whole genome shotgun (WGS) entry which is preliminary data.</text>
</comment>
<dbReference type="InterPro" id="IPR051043">
    <property type="entry name" value="Sulfatase_Mod_Factor_Kinase"/>
</dbReference>
<keyword evidence="6" id="KW-1185">Reference proteome</keyword>
<feature type="coiled-coil region" evidence="1">
    <location>
        <begin position="30"/>
        <end position="71"/>
    </location>
</feature>
<proteinExistence type="predicted"/>
<feature type="domain" description="Sulfatase-modifying factor enzyme-like" evidence="3">
    <location>
        <begin position="394"/>
        <end position="622"/>
    </location>
</feature>